<protein>
    <submittedName>
        <fullName evidence="3">Glycosyl transferase</fullName>
    </submittedName>
</protein>
<comment type="caution">
    <text evidence="3">The sequence shown here is derived from an EMBL/GenBank/DDBJ whole genome shotgun (WGS) entry which is preliminary data.</text>
</comment>
<dbReference type="Pfam" id="PF13439">
    <property type="entry name" value="Glyco_transf_4"/>
    <property type="match status" value="1"/>
</dbReference>
<accession>A0A317KTS1</accession>
<gene>
    <name evidence="3" type="ORF">DLJ74_18565</name>
</gene>
<dbReference type="OrthoDB" id="9802525at2"/>
<feature type="domain" description="Glycosyltransferase subfamily 4-like N-terminal" evidence="2">
    <location>
        <begin position="15"/>
        <end position="177"/>
    </location>
</feature>
<dbReference type="RefSeq" id="WP_109985581.1">
    <property type="nucleotide sequence ID" value="NZ_QGTD01000020.1"/>
</dbReference>
<evidence type="ECO:0000313" key="3">
    <source>
        <dbReference type="EMBL" id="PWU66867.1"/>
    </source>
</evidence>
<dbReference type="PANTHER" id="PTHR45947:SF3">
    <property type="entry name" value="SULFOQUINOVOSYL TRANSFERASE SQD2"/>
    <property type="match status" value="1"/>
</dbReference>
<keyword evidence="4" id="KW-1185">Reference proteome</keyword>
<dbReference type="SUPFAM" id="SSF53756">
    <property type="entry name" value="UDP-Glycosyltransferase/glycogen phosphorylase"/>
    <property type="match status" value="1"/>
</dbReference>
<dbReference type="InterPro" id="IPR001296">
    <property type="entry name" value="Glyco_trans_1"/>
</dbReference>
<dbReference type="InterPro" id="IPR028098">
    <property type="entry name" value="Glyco_trans_4-like_N"/>
</dbReference>
<evidence type="ECO:0000313" key="4">
    <source>
        <dbReference type="Proteomes" id="UP000245624"/>
    </source>
</evidence>
<dbReference type="Pfam" id="PF00534">
    <property type="entry name" value="Glycos_transf_1"/>
    <property type="match status" value="1"/>
</dbReference>
<dbReference type="PANTHER" id="PTHR45947">
    <property type="entry name" value="SULFOQUINOVOSYL TRANSFERASE SQD2"/>
    <property type="match status" value="1"/>
</dbReference>
<evidence type="ECO:0000259" key="1">
    <source>
        <dbReference type="Pfam" id="PF00534"/>
    </source>
</evidence>
<dbReference type="Proteomes" id="UP000245624">
    <property type="component" value="Unassembled WGS sequence"/>
</dbReference>
<feature type="domain" description="Glycosyl transferase family 1" evidence="1">
    <location>
        <begin position="197"/>
        <end position="345"/>
    </location>
</feature>
<reference evidence="3 4" key="1">
    <citation type="submission" date="2018-05" db="EMBL/GenBank/DDBJ databases">
        <title>Genomic analysis of Gracilibacillus dipsosauri DD1 reveals novel features of a salt-tolerant amylase.</title>
        <authorList>
            <person name="Deutch C.E."/>
            <person name="Yang S."/>
        </authorList>
    </citation>
    <scope>NUCLEOTIDE SEQUENCE [LARGE SCALE GENOMIC DNA]</scope>
    <source>
        <strain evidence="3 4">DD1</strain>
    </source>
</reference>
<dbReference type="EMBL" id="QGTD01000020">
    <property type="protein sequence ID" value="PWU66867.1"/>
    <property type="molecule type" value="Genomic_DNA"/>
</dbReference>
<sequence>MKILLITETFLPSTDGVVTRLTNSIRYFIKAGHQVQIIAPDLGVYEFEGAKVIGVKARRLFFYRSKLFAFPTPKVKKMIRDFDPDVMHVVNPALIGAAGIYYGKRLNYPLLASFHTQVPKYADYYHLSIFKGLLWWYFRKLHNNADLNLCTSQVVHKELVEQNFKNLHVWKRGVDTSLFHPRNFHKKMRETLSGGHTDKKLLLYVGRLAPEKEIEKIKHVLEASSEFVLAIVGDGPHRSSLERHFAGTNTVFTGFLHGQALAEAYASSDVFVFPSTTETLGLVITEAMASGLPIVAAKSGPTCEQISDGQTGLLYDPNRKEDFTTTILQFEDETLRKRLAKRAREEIAEMGWDEQSKQVLNFYLQLAGKKNNSYQVSKKQNK</sequence>
<keyword evidence="3" id="KW-0808">Transferase</keyword>
<dbReference type="CDD" id="cd03814">
    <property type="entry name" value="GT4-like"/>
    <property type="match status" value="1"/>
</dbReference>
<dbReference type="Gene3D" id="3.40.50.2000">
    <property type="entry name" value="Glycogen Phosphorylase B"/>
    <property type="match status" value="2"/>
</dbReference>
<dbReference type="AlphaFoldDB" id="A0A317KTS1"/>
<dbReference type="InterPro" id="IPR050194">
    <property type="entry name" value="Glycosyltransferase_grp1"/>
</dbReference>
<evidence type="ECO:0000259" key="2">
    <source>
        <dbReference type="Pfam" id="PF13439"/>
    </source>
</evidence>
<proteinExistence type="predicted"/>
<name>A0A317KTS1_9BACI</name>
<dbReference type="GO" id="GO:0016757">
    <property type="term" value="F:glycosyltransferase activity"/>
    <property type="evidence" value="ECO:0007669"/>
    <property type="project" value="InterPro"/>
</dbReference>
<organism evidence="3 4">
    <name type="scientific">Gracilibacillus dipsosauri</name>
    <dbReference type="NCBI Taxonomy" id="178340"/>
    <lineage>
        <taxon>Bacteria</taxon>
        <taxon>Bacillati</taxon>
        <taxon>Bacillota</taxon>
        <taxon>Bacilli</taxon>
        <taxon>Bacillales</taxon>
        <taxon>Bacillaceae</taxon>
        <taxon>Gracilibacillus</taxon>
    </lineage>
</organism>